<feature type="coiled-coil region" evidence="1">
    <location>
        <begin position="394"/>
        <end position="456"/>
    </location>
</feature>
<feature type="compositionally biased region" description="Basic and acidic residues" evidence="2">
    <location>
        <begin position="1"/>
        <end position="15"/>
    </location>
</feature>
<feature type="compositionally biased region" description="Basic and acidic residues" evidence="2">
    <location>
        <begin position="23"/>
        <end position="33"/>
    </location>
</feature>
<dbReference type="Proteomes" id="UP000317429">
    <property type="component" value="Chromosome"/>
</dbReference>
<feature type="region of interest" description="Disordered" evidence="2">
    <location>
        <begin position="1"/>
        <end position="50"/>
    </location>
</feature>
<dbReference type="KEGG" id="pnd:Pla175_44350"/>
<proteinExistence type="predicted"/>
<reference evidence="3 4" key="1">
    <citation type="submission" date="2019-02" db="EMBL/GenBank/DDBJ databases">
        <title>Deep-cultivation of Planctomycetes and their phenomic and genomic characterization uncovers novel biology.</title>
        <authorList>
            <person name="Wiegand S."/>
            <person name="Jogler M."/>
            <person name="Boedeker C."/>
            <person name="Pinto D."/>
            <person name="Vollmers J."/>
            <person name="Rivas-Marin E."/>
            <person name="Kohn T."/>
            <person name="Peeters S.H."/>
            <person name="Heuer A."/>
            <person name="Rast P."/>
            <person name="Oberbeckmann S."/>
            <person name="Bunk B."/>
            <person name="Jeske O."/>
            <person name="Meyerdierks A."/>
            <person name="Storesund J.E."/>
            <person name="Kallscheuer N."/>
            <person name="Luecker S."/>
            <person name="Lage O.M."/>
            <person name="Pohl T."/>
            <person name="Merkel B.J."/>
            <person name="Hornburger P."/>
            <person name="Mueller R.-W."/>
            <person name="Bruemmer F."/>
            <person name="Labrenz M."/>
            <person name="Spormann A.M."/>
            <person name="Op den Camp H."/>
            <person name="Overmann J."/>
            <person name="Amann R."/>
            <person name="Jetten M.S.M."/>
            <person name="Mascher T."/>
            <person name="Medema M.H."/>
            <person name="Devos D.P."/>
            <person name="Kaster A.-K."/>
            <person name="Ovreas L."/>
            <person name="Rohde M."/>
            <person name="Galperin M.Y."/>
            <person name="Jogler C."/>
        </authorList>
    </citation>
    <scope>NUCLEOTIDE SEQUENCE [LARGE SCALE GENOMIC DNA]</scope>
    <source>
        <strain evidence="3 4">Pla175</strain>
    </source>
</reference>
<feature type="coiled-coil region" evidence="1">
    <location>
        <begin position="236"/>
        <end position="344"/>
    </location>
</feature>
<keyword evidence="1" id="KW-0175">Coiled coil</keyword>
<feature type="compositionally biased region" description="Basic and acidic residues" evidence="2">
    <location>
        <begin position="106"/>
        <end position="115"/>
    </location>
</feature>
<name>A0A518DHR0_9BACT</name>
<evidence type="ECO:0000313" key="3">
    <source>
        <dbReference type="EMBL" id="QDU91019.1"/>
    </source>
</evidence>
<protein>
    <submittedName>
        <fullName evidence="3">Uncharacterized protein</fullName>
    </submittedName>
</protein>
<keyword evidence="4" id="KW-1185">Reference proteome</keyword>
<dbReference type="OrthoDB" id="260150at2"/>
<gene>
    <name evidence="3" type="ORF">Pla175_44350</name>
</gene>
<feature type="region of interest" description="Disordered" evidence="2">
    <location>
        <begin position="106"/>
        <end position="127"/>
    </location>
</feature>
<organism evidence="3 4">
    <name type="scientific">Pirellulimonas nuda</name>
    <dbReference type="NCBI Taxonomy" id="2528009"/>
    <lineage>
        <taxon>Bacteria</taxon>
        <taxon>Pseudomonadati</taxon>
        <taxon>Planctomycetota</taxon>
        <taxon>Planctomycetia</taxon>
        <taxon>Pirellulales</taxon>
        <taxon>Lacipirellulaceae</taxon>
        <taxon>Pirellulimonas</taxon>
    </lineage>
</organism>
<dbReference type="EMBL" id="CP036291">
    <property type="protein sequence ID" value="QDU91019.1"/>
    <property type="molecule type" value="Genomic_DNA"/>
</dbReference>
<dbReference type="AlphaFoldDB" id="A0A518DHR0"/>
<dbReference type="RefSeq" id="WP_145290651.1">
    <property type="nucleotide sequence ID" value="NZ_CP036291.1"/>
</dbReference>
<evidence type="ECO:0000256" key="1">
    <source>
        <dbReference type="SAM" id="Coils"/>
    </source>
</evidence>
<sequence>MATHPARTEQARIDGPHGPVRPPAERAQAERRPARVAASGSAALQPEQVDPATLQASELVARLAAQQEELDRRVALIESQEAEVESKLRNARLWLDGQRQELDAREAQLEQREKSVAAPTPEGDSAEIKKRAAELDARQAELYQKLEKLAHDRSRCDAELRSIADREERLAALTEAAAEERRRIEASESDLSLLRAELAAAKEENDRDADDLARREAQLAVRRQEVSTALKRFESLGKAEQEIAKLREAAAQFSARARYLEDAEGLLEKDGAAVAEERRELHEQRMRLQEQAERERRELAAEQAAQQTDARRTSERLAAREAELDQRQSALEQVHAELSRSQREVLEMRLATEETWSQLTGALAPASLARSIAQVRARLADHYQHVTAELAERRRDLDEVSRSLEARAEGLETRRADISSWAKRNEEDLERRAAQLVARERELDRQQQHYEKLEQKWSAERGEYRAQIRRLLAELRQETMRAAA</sequence>
<accession>A0A518DHR0</accession>
<evidence type="ECO:0000256" key="2">
    <source>
        <dbReference type="SAM" id="MobiDB-lite"/>
    </source>
</evidence>
<evidence type="ECO:0000313" key="4">
    <source>
        <dbReference type="Proteomes" id="UP000317429"/>
    </source>
</evidence>